<dbReference type="GO" id="GO:0005634">
    <property type="term" value="C:nucleus"/>
    <property type="evidence" value="ECO:0007669"/>
    <property type="project" value="UniProtKB-SubCell"/>
</dbReference>
<keyword evidence="6" id="KW-1185">Reference proteome</keyword>
<comment type="function">
    <text evidence="2">Repressor of jasmonate responses.</text>
</comment>
<organism evidence="5 6">
    <name type="scientific">Linum tenue</name>
    <dbReference type="NCBI Taxonomy" id="586396"/>
    <lineage>
        <taxon>Eukaryota</taxon>
        <taxon>Viridiplantae</taxon>
        <taxon>Streptophyta</taxon>
        <taxon>Embryophyta</taxon>
        <taxon>Tracheophyta</taxon>
        <taxon>Spermatophyta</taxon>
        <taxon>Magnoliopsida</taxon>
        <taxon>eudicotyledons</taxon>
        <taxon>Gunneridae</taxon>
        <taxon>Pentapetalae</taxon>
        <taxon>rosids</taxon>
        <taxon>fabids</taxon>
        <taxon>Malpighiales</taxon>
        <taxon>Linaceae</taxon>
        <taxon>Linum</taxon>
    </lineage>
</organism>
<reference evidence="5" key="1">
    <citation type="submission" date="2022-08" db="EMBL/GenBank/DDBJ databases">
        <authorList>
            <person name="Gutierrez-Valencia J."/>
        </authorList>
    </citation>
    <scope>NUCLEOTIDE SEQUENCE</scope>
</reference>
<dbReference type="SMART" id="SM00979">
    <property type="entry name" value="TIFY"/>
    <property type="match status" value="1"/>
</dbReference>
<feature type="region of interest" description="Disordered" evidence="3">
    <location>
        <begin position="96"/>
        <end position="197"/>
    </location>
</feature>
<comment type="domain">
    <text evidence="2">The jas domain is required for interaction with COI1.</text>
</comment>
<evidence type="ECO:0000259" key="4">
    <source>
        <dbReference type="PROSITE" id="PS51320"/>
    </source>
</evidence>
<dbReference type="PANTHER" id="PTHR33077:SF60">
    <property type="entry name" value="TIFY DOMAIN-CONTAINING PROTEIN"/>
    <property type="match status" value="1"/>
</dbReference>
<keyword evidence="2" id="KW-0539">Nucleus</keyword>
<keyword evidence="2" id="KW-1184">Jasmonic acid signaling pathway</keyword>
<dbReference type="EMBL" id="CAMGYJ010000007">
    <property type="protein sequence ID" value="CAI0448786.1"/>
    <property type="molecule type" value="Genomic_DNA"/>
</dbReference>
<feature type="compositionally biased region" description="Basic and acidic residues" evidence="3">
    <location>
        <begin position="48"/>
        <end position="57"/>
    </location>
</feature>
<evidence type="ECO:0000313" key="6">
    <source>
        <dbReference type="Proteomes" id="UP001154282"/>
    </source>
</evidence>
<feature type="domain" description="Tify" evidence="4">
    <location>
        <begin position="197"/>
        <end position="232"/>
    </location>
</feature>
<dbReference type="Pfam" id="PF09425">
    <property type="entry name" value="Jas_motif"/>
    <property type="match status" value="1"/>
</dbReference>
<dbReference type="GO" id="GO:2000022">
    <property type="term" value="P:regulation of jasmonic acid mediated signaling pathway"/>
    <property type="evidence" value="ECO:0007669"/>
    <property type="project" value="UniProtKB-UniRule"/>
</dbReference>
<dbReference type="AlphaFoldDB" id="A0AAV0MRS0"/>
<dbReference type="Pfam" id="PF06200">
    <property type="entry name" value="tify"/>
    <property type="match status" value="1"/>
</dbReference>
<dbReference type="PANTHER" id="PTHR33077">
    <property type="entry name" value="PROTEIN TIFY 4A-RELATED-RELATED"/>
    <property type="match status" value="1"/>
</dbReference>
<accession>A0AAV0MRS0</accession>
<feature type="region of interest" description="Disordered" evidence="3">
    <location>
        <begin position="1"/>
        <end position="21"/>
    </location>
</feature>
<proteinExistence type="inferred from homology"/>
<comment type="similarity">
    <text evidence="1 2">Belongs to the TIFY/JAZ family.</text>
</comment>
<feature type="non-terminal residue" evidence="5">
    <location>
        <position position="1"/>
    </location>
</feature>
<protein>
    <recommendedName>
        <fullName evidence="2">Protein TIFY</fullName>
    </recommendedName>
    <alternativeName>
        <fullName evidence="2">Jasmonate ZIM domain-containing protein</fullName>
    </alternativeName>
</protein>
<feature type="region of interest" description="Disordered" evidence="3">
    <location>
        <begin position="37"/>
        <end position="62"/>
    </location>
</feature>
<evidence type="ECO:0000313" key="5">
    <source>
        <dbReference type="EMBL" id="CAI0448786.1"/>
    </source>
</evidence>
<comment type="caution">
    <text evidence="5">The sequence shown here is derived from an EMBL/GenBank/DDBJ whole genome shotgun (WGS) entry which is preliminary data.</text>
</comment>
<evidence type="ECO:0000256" key="3">
    <source>
        <dbReference type="SAM" id="MobiDB-lite"/>
    </source>
</evidence>
<sequence length="391" mass="42973">SSLPSQLLSHGHTQSPKSKPLLTKLAPAGISLQRVMQSAADETAARSPLEKPLHQLTEDDISQLTREDCRRFLKEKGMRRPSWNKSQAIQQVISLKTLLEPPPESDDGQPPRRRYIPRPDNTHRVRALANPSVSAKVTSADSPISVPAEESASYRRQDPPLNDFPANNPLPPPSAPAVRHATADNDSVSPRSTGAAATEQARQMTIFYCGKVNVYDDMPRDKARVIMQLAASPLPLTQDSSSDGSQPVWPFMVQSETHVPKAAQFSSALAFPSVQTAKLAENCQLPRGNYQLTPEVNQEGPGSRKASVQRYLEKRKDRFKHKRKVGMSCPGSANVDIYYSNNRMGDLVSNECWSTSDPCSSPQSMRCISAENPEKHSNLAADLGTKDVQEC</sequence>
<dbReference type="InterPro" id="IPR040390">
    <property type="entry name" value="TIFY/JAZ"/>
</dbReference>
<evidence type="ECO:0000256" key="1">
    <source>
        <dbReference type="ARBA" id="ARBA00008614"/>
    </source>
</evidence>
<dbReference type="Proteomes" id="UP001154282">
    <property type="component" value="Unassembled WGS sequence"/>
</dbReference>
<dbReference type="InterPro" id="IPR018467">
    <property type="entry name" value="CCT_CS"/>
</dbReference>
<name>A0AAV0MRS0_9ROSI</name>
<dbReference type="GO" id="GO:0009611">
    <property type="term" value="P:response to wounding"/>
    <property type="evidence" value="ECO:0007669"/>
    <property type="project" value="UniProtKB-UniRule"/>
</dbReference>
<evidence type="ECO:0000256" key="2">
    <source>
        <dbReference type="RuleBase" id="RU369065"/>
    </source>
</evidence>
<dbReference type="InterPro" id="IPR010399">
    <property type="entry name" value="Tify_dom"/>
</dbReference>
<dbReference type="GO" id="GO:0031347">
    <property type="term" value="P:regulation of defense response"/>
    <property type="evidence" value="ECO:0007669"/>
    <property type="project" value="UniProtKB-UniRule"/>
</dbReference>
<feature type="compositionally biased region" description="Polar residues" evidence="3">
    <location>
        <begin position="1"/>
        <end position="17"/>
    </location>
</feature>
<dbReference type="PROSITE" id="PS51320">
    <property type="entry name" value="TIFY"/>
    <property type="match status" value="1"/>
</dbReference>
<comment type="subcellular location">
    <subcellularLocation>
        <location evidence="2">Nucleus</location>
    </subcellularLocation>
</comment>
<gene>
    <name evidence="5" type="ORF">LITE_LOCUS29936</name>
</gene>
<feature type="compositionally biased region" description="Polar residues" evidence="3">
    <location>
        <begin position="131"/>
        <end position="142"/>
    </location>
</feature>